<reference evidence="1" key="1">
    <citation type="submission" date="2014-09" db="EMBL/GenBank/DDBJ databases">
        <authorList>
            <person name="Magalhaes I.L.F."/>
            <person name="Oliveira U."/>
            <person name="Santos F.R."/>
            <person name="Vidigal T.H.D.A."/>
            <person name="Brescovit A.D."/>
            <person name="Santos A.J."/>
        </authorList>
    </citation>
    <scope>NUCLEOTIDE SEQUENCE</scope>
    <source>
        <tissue evidence="1">Shoot tissue taken approximately 20 cm above the soil surface</tissue>
    </source>
</reference>
<proteinExistence type="predicted"/>
<accession>A0A0A9GC89</accession>
<evidence type="ECO:0000313" key="1">
    <source>
        <dbReference type="EMBL" id="JAE18313.1"/>
    </source>
</evidence>
<dbReference type="EMBL" id="GBRH01179583">
    <property type="protein sequence ID" value="JAE18313.1"/>
    <property type="molecule type" value="Transcribed_RNA"/>
</dbReference>
<dbReference type="AlphaFoldDB" id="A0A0A9GC89"/>
<sequence>MDGNHINSHELVISASFLRHDQSIIQPSCLPAALFRDKGLAQSQWGRLPNSSQLHYGKE</sequence>
<protein>
    <submittedName>
        <fullName evidence="1">Uncharacterized protein</fullName>
    </submittedName>
</protein>
<organism evidence="1">
    <name type="scientific">Arundo donax</name>
    <name type="common">Giant reed</name>
    <name type="synonym">Donax arundinaceus</name>
    <dbReference type="NCBI Taxonomy" id="35708"/>
    <lineage>
        <taxon>Eukaryota</taxon>
        <taxon>Viridiplantae</taxon>
        <taxon>Streptophyta</taxon>
        <taxon>Embryophyta</taxon>
        <taxon>Tracheophyta</taxon>
        <taxon>Spermatophyta</taxon>
        <taxon>Magnoliopsida</taxon>
        <taxon>Liliopsida</taxon>
        <taxon>Poales</taxon>
        <taxon>Poaceae</taxon>
        <taxon>PACMAD clade</taxon>
        <taxon>Arundinoideae</taxon>
        <taxon>Arundineae</taxon>
        <taxon>Arundo</taxon>
    </lineage>
</organism>
<name>A0A0A9GC89_ARUDO</name>
<reference evidence="1" key="2">
    <citation type="journal article" date="2015" name="Data Brief">
        <title>Shoot transcriptome of the giant reed, Arundo donax.</title>
        <authorList>
            <person name="Barrero R.A."/>
            <person name="Guerrero F.D."/>
            <person name="Moolhuijzen P."/>
            <person name="Goolsby J.A."/>
            <person name="Tidwell J."/>
            <person name="Bellgard S.E."/>
            <person name="Bellgard M.I."/>
        </authorList>
    </citation>
    <scope>NUCLEOTIDE SEQUENCE</scope>
    <source>
        <tissue evidence="1">Shoot tissue taken approximately 20 cm above the soil surface</tissue>
    </source>
</reference>